<sequence length="76" mass="8509">MDNNKFIEKCKSILESGGVDPETIFVVWSCKTLQNNKAILSHTGKGAPLFELTHNGDKSEIYVDTYRKESNECVSV</sequence>
<protein>
    <submittedName>
        <fullName evidence="1">DUF6275 family protein</fullName>
    </submittedName>
</protein>
<dbReference type="InterPro" id="IPR046242">
    <property type="entry name" value="DUF6275"/>
</dbReference>
<dbReference type="AlphaFoldDB" id="A0AAW9K6L3"/>
<accession>A0AAW9K6L3</accession>
<dbReference type="EMBL" id="JAVBVO010000003">
    <property type="protein sequence ID" value="MDZ5759357.1"/>
    <property type="molecule type" value="Genomic_DNA"/>
</dbReference>
<proteinExistence type="predicted"/>
<evidence type="ECO:0000313" key="2">
    <source>
        <dbReference type="Proteomes" id="UP001290462"/>
    </source>
</evidence>
<name>A0AAW9K6L3_CARML</name>
<evidence type="ECO:0000313" key="1">
    <source>
        <dbReference type="EMBL" id="MDZ5759357.1"/>
    </source>
</evidence>
<organism evidence="1 2">
    <name type="scientific">Carnobacterium maltaromaticum</name>
    <name type="common">Carnobacterium piscicola</name>
    <dbReference type="NCBI Taxonomy" id="2751"/>
    <lineage>
        <taxon>Bacteria</taxon>
        <taxon>Bacillati</taxon>
        <taxon>Bacillota</taxon>
        <taxon>Bacilli</taxon>
        <taxon>Lactobacillales</taxon>
        <taxon>Carnobacteriaceae</taxon>
        <taxon>Carnobacterium</taxon>
    </lineage>
</organism>
<dbReference type="RefSeq" id="WP_322809198.1">
    <property type="nucleotide sequence ID" value="NZ_JAVBVO010000003.1"/>
</dbReference>
<gene>
    <name evidence="1" type="ORF">RAK27_11850</name>
</gene>
<comment type="caution">
    <text evidence="1">The sequence shown here is derived from an EMBL/GenBank/DDBJ whole genome shotgun (WGS) entry which is preliminary data.</text>
</comment>
<dbReference type="Pfam" id="PF19791">
    <property type="entry name" value="DUF6275"/>
    <property type="match status" value="1"/>
</dbReference>
<dbReference type="Proteomes" id="UP001290462">
    <property type="component" value="Unassembled WGS sequence"/>
</dbReference>
<reference evidence="1" key="1">
    <citation type="submission" date="2023-08" db="EMBL/GenBank/DDBJ databases">
        <title>Genomic characterization of piscicolin 126 produced by Carnobacterium maltaromaticum CM22 strain isolated from salmon (Salmo salar).</title>
        <authorList>
            <person name="Gonzalez-Gragera E."/>
            <person name="Garcia-Lopez J.D."/>
            <person name="Teso-Perez C."/>
            <person name="Gimenez-Hernandez I."/>
            <person name="Peralta-Sanchez J.M."/>
            <person name="Valdivia E."/>
            <person name="Montalban-Lopez M."/>
            <person name="Martin-Platero A.M."/>
            <person name="Banos A."/>
            <person name="Martinez-Bueno M."/>
        </authorList>
    </citation>
    <scope>NUCLEOTIDE SEQUENCE</scope>
    <source>
        <strain evidence="1">CM22</strain>
    </source>
</reference>